<dbReference type="NCBIfam" id="TIGR00643">
    <property type="entry name" value="recG"/>
    <property type="match status" value="1"/>
</dbReference>
<feature type="domain" description="Helicase C-terminal" evidence="17">
    <location>
        <begin position="450"/>
        <end position="606"/>
    </location>
</feature>
<organism evidence="18 19">
    <name type="scientific">Tetragenococcus muriaticus PMC-11-5</name>
    <dbReference type="NCBI Taxonomy" id="1302649"/>
    <lineage>
        <taxon>Bacteria</taxon>
        <taxon>Bacillati</taxon>
        <taxon>Bacillota</taxon>
        <taxon>Bacilli</taxon>
        <taxon>Lactobacillales</taxon>
        <taxon>Enterococcaceae</taxon>
        <taxon>Tetragenococcus</taxon>
    </lineage>
</organism>
<comment type="function">
    <text evidence="15">Plays a critical role in recombination and DNA repair. Helps process Holliday junction intermediates to mature products by catalyzing branch migration. Has replication fork regression activity, unwinds stalled or blocked replication forks to make a HJ that can be resolved. Has a DNA unwinding activity characteristic of a DNA helicase with 3'-5' polarity.</text>
</comment>
<evidence type="ECO:0000256" key="8">
    <source>
        <dbReference type="ARBA" id="ARBA00023125"/>
    </source>
</evidence>
<gene>
    <name evidence="18" type="ORF">TMUPMC115_2206</name>
</gene>
<dbReference type="PATRIC" id="fig|1302649.3.peg.2203"/>
<keyword evidence="3 15" id="KW-0547">Nucleotide-binding</keyword>
<dbReference type="InterPro" id="IPR014001">
    <property type="entry name" value="Helicase_ATP-bd"/>
</dbReference>
<dbReference type="InterPro" id="IPR033454">
    <property type="entry name" value="RecG_wedge"/>
</dbReference>
<keyword evidence="4 15" id="KW-0227">DNA damage</keyword>
<evidence type="ECO:0000256" key="7">
    <source>
        <dbReference type="ARBA" id="ARBA00022840"/>
    </source>
</evidence>
<evidence type="ECO:0000256" key="6">
    <source>
        <dbReference type="ARBA" id="ARBA00022806"/>
    </source>
</evidence>
<dbReference type="EC" id="5.6.2.4" evidence="13 15"/>
<evidence type="ECO:0000256" key="5">
    <source>
        <dbReference type="ARBA" id="ARBA00022801"/>
    </source>
</evidence>
<feature type="domain" description="Helicase ATP-binding" evidence="16">
    <location>
        <begin position="266"/>
        <end position="427"/>
    </location>
</feature>
<comment type="caution">
    <text evidence="18">The sequence shown here is derived from an EMBL/GenBank/DDBJ whole genome shotgun (WGS) entry which is preliminary data.</text>
</comment>
<sequence>MLEESITKLAGVGEKRAQALADLGIETIEDLLRYYPFRYDDIKERDLIEINDQEKVTIKGVVVSPPVINRFGYKKSRLQFRMMQDHDVFSVSFFNQPYLKDKIIVSEDIAVYGKWDAKRKSLTGMKILGANQEGEFAPIYHVSKAIRQQTLVDLIKKAFARFGEQLEENLPLSLMEKYRLLSRKEAMYAMHFPKDLNEYHQAKRRIVFEEFFLFQMKIQGLKKEEKSEKHGIIIHYDVERVKKFTKNLPFTLTNAQKRVTNEICRDFLQPRHMQRLLQGDVGSGKTVVAAIALYAVVTAGFQGALMVPTEILAQQHLASLNQLFDPLEIHTALLTSSTKPKEREKIIEQLQNGEIDILVGTHALIQEGVDFSNLGLVITDEQHRFGVSQRQILREKGFQPDVLFMTATPIPRTLAITTYGEMDVSIIDEMPAGRLPVETRWIKHGQLSGALKNAQLELQKGSQMYVICPLIEESEMLDVQNAVELYEQLKEFFEPEYTVGLLHGKMKNEEKEAVMQAFNENEFQVLVSTTVIEVGVDVPNATTMLIIDADRFGLAQLHQLRGRVGRGQEASTCILVANPQNELGKERMKIMTETNNGFVVSQKDLELRGPGEVFGSKQSGLPEFVAADIVADANVLEVAKDEAQQLWQKENWQLLPEYAGLLSYLKENAQENQFFD</sequence>
<evidence type="ECO:0000256" key="13">
    <source>
        <dbReference type="ARBA" id="ARBA00034808"/>
    </source>
</evidence>
<evidence type="ECO:0000256" key="4">
    <source>
        <dbReference type="ARBA" id="ARBA00022763"/>
    </source>
</evidence>
<keyword evidence="9 15" id="KW-0233">DNA recombination</keyword>
<comment type="similarity">
    <text evidence="1 15">Belongs to the helicase family. RecG subfamily.</text>
</comment>
<dbReference type="Pfam" id="PF17191">
    <property type="entry name" value="RecG_wedge"/>
    <property type="match status" value="1"/>
</dbReference>
<dbReference type="InterPro" id="IPR001650">
    <property type="entry name" value="Helicase_C-like"/>
</dbReference>
<keyword evidence="6 15" id="KW-0347">Helicase</keyword>
<dbReference type="InterPro" id="IPR004609">
    <property type="entry name" value="ATP-dep_DNA_helicase_RecG"/>
</dbReference>
<evidence type="ECO:0000259" key="16">
    <source>
        <dbReference type="PROSITE" id="PS51192"/>
    </source>
</evidence>
<dbReference type="CDD" id="cd18811">
    <property type="entry name" value="SF2_C_RecG"/>
    <property type="match status" value="1"/>
</dbReference>
<keyword evidence="7 15" id="KW-0067">ATP-binding</keyword>
<evidence type="ECO:0000256" key="14">
    <source>
        <dbReference type="ARBA" id="ARBA00048988"/>
    </source>
</evidence>
<dbReference type="PANTHER" id="PTHR47964:SF1">
    <property type="entry name" value="ATP-DEPENDENT DNA HELICASE HOMOLOG RECG, CHLOROPLASTIC"/>
    <property type="match status" value="1"/>
</dbReference>
<dbReference type="Gene3D" id="3.40.50.300">
    <property type="entry name" value="P-loop containing nucleotide triphosphate hydrolases"/>
    <property type="match status" value="2"/>
</dbReference>
<protein>
    <recommendedName>
        <fullName evidence="2 15">ATP-dependent DNA helicase RecG</fullName>
        <ecNumber evidence="13 15">5.6.2.4</ecNumber>
    </recommendedName>
</protein>
<comment type="catalytic activity">
    <reaction evidence="14 15">
        <text>ATP + H2O = ADP + phosphate + H(+)</text>
        <dbReference type="Rhea" id="RHEA:13065"/>
        <dbReference type="ChEBI" id="CHEBI:15377"/>
        <dbReference type="ChEBI" id="CHEBI:15378"/>
        <dbReference type="ChEBI" id="CHEBI:30616"/>
        <dbReference type="ChEBI" id="CHEBI:43474"/>
        <dbReference type="ChEBI" id="CHEBI:456216"/>
        <dbReference type="EC" id="5.6.2.4"/>
    </reaction>
</comment>
<reference evidence="18 19" key="1">
    <citation type="submission" date="2014-08" db="EMBL/GenBank/DDBJ databases">
        <title>Genome sequence of Tetragenococcus muriaticus.</title>
        <authorList>
            <person name="Chuea-nongthon C."/>
            <person name="Rodtong S."/>
            <person name="Yongsawatdigul J."/>
            <person name="Steele J.L."/>
            <person name="Liu X.-y."/>
            <person name="Speers J."/>
            <person name="Glasner J.D."/>
            <person name="Neeno-Eckwall E.C."/>
        </authorList>
    </citation>
    <scope>NUCLEOTIDE SEQUENCE [LARGE SCALE GENOMIC DNA]</scope>
    <source>
        <strain evidence="18 19">PMC-11-5</strain>
    </source>
</reference>
<evidence type="ECO:0000256" key="2">
    <source>
        <dbReference type="ARBA" id="ARBA00017846"/>
    </source>
</evidence>
<dbReference type="GO" id="GO:0016887">
    <property type="term" value="F:ATP hydrolysis activity"/>
    <property type="evidence" value="ECO:0007669"/>
    <property type="project" value="RHEA"/>
</dbReference>
<keyword evidence="8" id="KW-0238">DNA-binding</keyword>
<dbReference type="PROSITE" id="PS51194">
    <property type="entry name" value="HELICASE_CTER"/>
    <property type="match status" value="1"/>
</dbReference>
<dbReference type="InterPro" id="IPR047112">
    <property type="entry name" value="RecG/Mfd"/>
</dbReference>
<dbReference type="SUPFAM" id="SSF50249">
    <property type="entry name" value="Nucleic acid-binding proteins"/>
    <property type="match status" value="1"/>
</dbReference>
<evidence type="ECO:0000256" key="9">
    <source>
        <dbReference type="ARBA" id="ARBA00023172"/>
    </source>
</evidence>
<dbReference type="Pfam" id="PF00271">
    <property type="entry name" value="Helicase_C"/>
    <property type="match status" value="1"/>
</dbReference>
<dbReference type="GO" id="GO:0006310">
    <property type="term" value="P:DNA recombination"/>
    <property type="evidence" value="ECO:0007669"/>
    <property type="project" value="UniProtKB-UniRule"/>
</dbReference>
<keyword evidence="11" id="KW-0413">Isomerase</keyword>
<proteinExistence type="inferred from homology"/>
<dbReference type="Pfam" id="PF00270">
    <property type="entry name" value="DEAD"/>
    <property type="match status" value="1"/>
</dbReference>
<dbReference type="CDD" id="cd04488">
    <property type="entry name" value="RecG_wedge_OBF"/>
    <property type="match status" value="1"/>
</dbReference>
<evidence type="ECO:0000256" key="10">
    <source>
        <dbReference type="ARBA" id="ARBA00023204"/>
    </source>
</evidence>
<dbReference type="GO" id="GO:0043138">
    <property type="term" value="F:3'-5' DNA helicase activity"/>
    <property type="evidence" value="ECO:0007669"/>
    <property type="project" value="UniProtKB-EC"/>
</dbReference>
<dbReference type="CDD" id="cd17992">
    <property type="entry name" value="DEXHc_RecG"/>
    <property type="match status" value="1"/>
</dbReference>
<dbReference type="InterPro" id="IPR012340">
    <property type="entry name" value="NA-bd_OB-fold"/>
</dbReference>
<keyword evidence="10 15" id="KW-0234">DNA repair</keyword>
<dbReference type="EMBL" id="JPVU01000242">
    <property type="protein sequence ID" value="KFN89888.1"/>
    <property type="molecule type" value="Genomic_DNA"/>
</dbReference>
<dbReference type="InterPro" id="IPR011545">
    <property type="entry name" value="DEAD/DEAH_box_helicase_dom"/>
</dbReference>
<evidence type="ECO:0000256" key="3">
    <source>
        <dbReference type="ARBA" id="ARBA00022741"/>
    </source>
</evidence>
<dbReference type="GO" id="GO:0006281">
    <property type="term" value="P:DNA repair"/>
    <property type="evidence" value="ECO:0007669"/>
    <property type="project" value="UniProtKB-UniRule"/>
</dbReference>
<evidence type="ECO:0000256" key="1">
    <source>
        <dbReference type="ARBA" id="ARBA00007504"/>
    </source>
</evidence>
<evidence type="ECO:0000259" key="17">
    <source>
        <dbReference type="PROSITE" id="PS51194"/>
    </source>
</evidence>
<dbReference type="Pfam" id="PF19833">
    <property type="entry name" value="RecG_dom3_C"/>
    <property type="match status" value="1"/>
</dbReference>
<evidence type="ECO:0000256" key="11">
    <source>
        <dbReference type="ARBA" id="ARBA00023235"/>
    </source>
</evidence>
<dbReference type="GO" id="GO:0003677">
    <property type="term" value="F:DNA binding"/>
    <property type="evidence" value="ECO:0007669"/>
    <property type="project" value="UniProtKB-KW"/>
</dbReference>
<dbReference type="OrthoDB" id="9804325at2"/>
<dbReference type="InterPro" id="IPR045562">
    <property type="entry name" value="RecG_dom3_C"/>
</dbReference>
<evidence type="ECO:0000256" key="12">
    <source>
        <dbReference type="ARBA" id="ARBA00034617"/>
    </source>
</evidence>
<dbReference type="Proteomes" id="UP000029380">
    <property type="component" value="Unassembled WGS sequence"/>
</dbReference>
<dbReference type="Gene3D" id="2.40.50.140">
    <property type="entry name" value="Nucleic acid-binding proteins"/>
    <property type="match status" value="1"/>
</dbReference>
<dbReference type="InterPro" id="IPR027417">
    <property type="entry name" value="P-loop_NTPase"/>
</dbReference>
<dbReference type="SUPFAM" id="SSF52540">
    <property type="entry name" value="P-loop containing nucleoside triphosphate hydrolases"/>
    <property type="match status" value="2"/>
</dbReference>
<dbReference type="GO" id="GO:0005524">
    <property type="term" value="F:ATP binding"/>
    <property type="evidence" value="ECO:0007669"/>
    <property type="project" value="UniProtKB-KW"/>
</dbReference>
<dbReference type="SMART" id="SM00490">
    <property type="entry name" value="HELICc"/>
    <property type="match status" value="2"/>
</dbReference>
<dbReference type="AlphaFoldDB" id="A0A091CC84"/>
<dbReference type="SMART" id="SM00487">
    <property type="entry name" value="DEXDc"/>
    <property type="match status" value="1"/>
</dbReference>
<evidence type="ECO:0000313" key="18">
    <source>
        <dbReference type="EMBL" id="KFN89888.1"/>
    </source>
</evidence>
<evidence type="ECO:0000256" key="15">
    <source>
        <dbReference type="RuleBase" id="RU363016"/>
    </source>
</evidence>
<dbReference type="NCBIfam" id="NF008165">
    <property type="entry name" value="PRK10917.1-3"/>
    <property type="match status" value="1"/>
</dbReference>
<comment type="catalytic activity">
    <reaction evidence="12 15">
        <text>Couples ATP hydrolysis with the unwinding of duplex DNA by translocating in the 3'-5' direction.</text>
        <dbReference type="EC" id="5.6.2.4"/>
    </reaction>
</comment>
<keyword evidence="5 15" id="KW-0378">Hydrolase</keyword>
<evidence type="ECO:0000313" key="19">
    <source>
        <dbReference type="Proteomes" id="UP000029380"/>
    </source>
</evidence>
<name>A0A091CC84_9ENTE</name>
<dbReference type="PROSITE" id="PS51192">
    <property type="entry name" value="HELICASE_ATP_BIND_1"/>
    <property type="match status" value="1"/>
</dbReference>
<accession>A0A091CC84</accession>
<dbReference type="NCBIfam" id="NF008168">
    <property type="entry name" value="PRK10917.2-2"/>
    <property type="match status" value="1"/>
</dbReference>
<dbReference type="PANTHER" id="PTHR47964">
    <property type="entry name" value="ATP-DEPENDENT DNA HELICASE HOMOLOG RECG, CHLOROPLASTIC"/>
    <property type="match status" value="1"/>
</dbReference>
<dbReference type="RefSeq" id="WP_028789759.1">
    <property type="nucleotide sequence ID" value="NZ_JPVU01000242.1"/>
</dbReference>